<dbReference type="EMBL" id="JAUIZM010000003">
    <property type="protein sequence ID" value="KAK1393312.1"/>
    <property type="molecule type" value="Genomic_DNA"/>
</dbReference>
<gene>
    <name evidence="2" type="ORF">POM88_012368</name>
</gene>
<reference evidence="2" key="1">
    <citation type="submission" date="2023-02" db="EMBL/GenBank/DDBJ databases">
        <title>Genome of toxic invasive species Heracleum sosnowskyi carries increased number of genes despite the absence of recent whole-genome duplications.</title>
        <authorList>
            <person name="Schelkunov M."/>
            <person name="Shtratnikova V."/>
            <person name="Makarenko M."/>
            <person name="Klepikova A."/>
            <person name="Omelchenko D."/>
            <person name="Novikova G."/>
            <person name="Obukhova E."/>
            <person name="Bogdanov V."/>
            <person name="Penin A."/>
            <person name="Logacheva M."/>
        </authorList>
    </citation>
    <scope>NUCLEOTIDE SEQUENCE</scope>
    <source>
        <strain evidence="2">Hsosn_3</strain>
        <tissue evidence="2">Leaf</tissue>
    </source>
</reference>
<name>A0AAD8IZT8_9APIA</name>
<sequence>MTAATSTESSAIGRKTAKRKMTFSTEHCDQNEGDKIKDFDQNEGDSDYDHAFNYGDGDAESDTDLIPKTKTLNKSQVIRNNIYIIKATNSLHRAADSSNQSKKKNKAGSIEIHHDDDEDDEEIYDQKKPRIGCV</sequence>
<dbReference type="AlphaFoldDB" id="A0AAD8IZT8"/>
<reference evidence="2" key="2">
    <citation type="submission" date="2023-05" db="EMBL/GenBank/DDBJ databases">
        <authorList>
            <person name="Schelkunov M.I."/>
        </authorList>
    </citation>
    <scope>NUCLEOTIDE SEQUENCE</scope>
    <source>
        <strain evidence="2">Hsosn_3</strain>
        <tissue evidence="2">Leaf</tissue>
    </source>
</reference>
<protein>
    <submittedName>
        <fullName evidence="2">Uncharacterized protein</fullName>
    </submittedName>
</protein>
<proteinExistence type="predicted"/>
<feature type="region of interest" description="Disordered" evidence="1">
    <location>
        <begin position="1"/>
        <end position="65"/>
    </location>
</feature>
<dbReference type="Proteomes" id="UP001237642">
    <property type="component" value="Unassembled WGS sequence"/>
</dbReference>
<evidence type="ECO:0000313" key="3">
    <source>
        <dbReference type="Proteomes" id="UP001237642"/>
    </source>
</evidence>
<evidence type="ECO:0000313" key="2">
    <source>
        <dbReference type="EMBL" id="KAK1393312.1"/>
    </source>
</evidence>
<accession>A0AAD8IZT8</accession>
<organism evidence="2 3">
    <name type="scientific">Heracleum sosnowskyi</name>
    <dbReference type="NCBI Taxonomy" id="360622"/>
    <lineage>
        <taxon>Eukaryota</taxon>
        <taxon>Viridiplantae</taxon>
        <taxon>Streptophyta</taxon>
        <taxon>Embryophyta</taxon>
        <taxon>Tracheophyta</taxon>
        <taxon>Spermatophyta</taxon>
        <taxon>Magnoliopsida</taxon>
        <taxon>eudicotyledons</taxon>
        <taxon>Gunneridae</taxon>
        <taxon>Pentapetalae</taxon>
        <taxon>asterids</taxon>
        <taxon>campanulids</taxon>
        <taxon>Apiales</taxon>
        <taxon>Apiaceae</taxon>
        <taxon>Apioideae</taxon>
        <taxon>apioid superclade</taxon>
        <taxon>Tordylieae</taxon>
        <taxon>Tordyliinae</taxon>
        <taxon>Heracleum</taxon>
    </lineage>
</organism>
<feature type="region of interest" description="Disordered" evidence="1">
    <location>
        <begin position="92"/>
        <end position="134"/>
    </location>
</feature>
<feature type="compositionally biased region" description="Basic and acidic residues" evidence="1">
    <location>
        <begin position="26"/>
        <end position="40"/>
    </location>
</feature>
<feature type="compositionally biased region" description="Polar residues" evidence="1">
    <location>
        <begin position="1"/>
        <end position="10"/>
    </location>
</feature>
<keyword evidence="3" id="KW-1185">Reference proteome</keyword>
<comment type="caution">
    <text evidence="2">The sequence shown here is derived from an EMBL/GenBank/DDBJ whole genome shotgun (WGS) entry which is preliminary data.</text>
</comment>
<evidence type="ECO:0000256" key="1">
    <source>
        <dbReference type="SAM" id="MobiDB-lite"/>
    </source>
</evidence>